<keyword evidence="1" id="KW-1133">Transmembrane helix</keyword>
<dbReference type="EMBL" id="FWWY01000001">
    <property type="protein sequence ID" value="SMC03806.1"/>
    <property type="molecule type" value="Genomic_DNA"/>
</dbReference>
<accession>A0A1W1WBY6</accession>
<feature type="transmembrane region" description="Helical" evidence="1">
    <location>
        <begin position="35"/>
        <end position="53"/>
    </location>
</feature>
<keyword evidence="3" id="KW-1185">Reference proteome</keyword>
<keyword evidence="1" id="KW-0472">Membrane</keyword>
<feature type="transmembrane region" description="Helical" evidence="1">
    <location>
        <begin position="123"/>
        <end position="153"/>
    </location>
</feature>
<dbReference type="Proteomes" id="UP000192660">
    <property type="component" value="Unassembled WGS sequence"/>
</dbReference>
<evidence type="ECO:0000313" key="2">
    <source>
        <dbReference type="EMBL" id="SMC03806.1"/>
    </source>
</evidence>
<organism evidence="2 3">
    <name type="scientific">Sulfobacillus thermosulfidooxidans (strain DSM 9293 / VKM B-1269 / AT-1)</name>
    <dbReference type="NCBI Taxonomy" id="929705"/>
    <lineage>
        <taxon>Bacteria</taxon>
        <taxon>Bacillati</taxon>
        <taxon>Bacillota</taxon>
        <taxon>Clostridia</taxon>
        <taxon>Eubacteriales</taxon>
        <taxon>Clostridiales Family XVII. Incertae Sedis</taxon>
        <taxon>Sulfobacillus</taxon>
    </lineage>
</organism>
<gene>
    <name evidence="2" type="ORF">SAMN00768000_1285</name>
</gene>
<dbReference type="AlphaFoldDB" id="A0A1W1WBY6"/>
<proteinExistence type="predicted"/>
<evidence type="ECO:0000313" key="3">
    <source>
        <dbReference type="Proteomes" id="UP000192660"/>
    </source>
</evidence>
<feature type="transmembrane region" description="Helical" evidence="1">
    <location>
        <begin position="84"/>
        <end position="111"/>
    </location>
</feature>
<dbReference type="OrthoDB" id="2375576at2"/>
<name>A0A1W1WBY6_SULTA</name>
<evidence type="ECO:0000256" key="1">
    <source>
        <dbReference type="SAM" id="Phobius"/>
    </source>
</evidence>
<sequence>MDQLYQSTGWGCAWGGIIGGVLGASGDLVMGTSGVLAFLLSMVGSAVGAYLGFYRGRKDVDELIPRTNFPLEIVKIRKQHGAMWALMGAMVGGAVGSIASGGLVTFTWLMFLSASWATMNFMLLSNIIMGAGMGGMVGGVGGAWIAALMSGFIEKKKSRIRLISRKRSEFM</sequence>
<reference evidence="3" key="1">
    <citation type="submission" date="2017-04" db="EMBL/GenBank/DDBJ databases">
        <authorList>
            <person name="Varghese N."/>
            <person name="Submissions S."/>
        </authorList>
    </citation>
    <scope>NUCLEOTIDE SEQUENCE [LARGE SCALE GENOMIC DNA]</scope>
    <source>
        <strain evidence="3">DSM 9293</strain>
    </source>
</reference>
<protein>
    <submittedName>
        <fullName evidence="2">Uncharacterized protein</fullName>
    </submittedName>
</protein>
<dbReference type="RefSeq" id="WP_084661048.1">
    <property type="nucleotide sequence ID" value="NZ_FWWY01000001.1"/>
</dbReference>
<keyword evidence="1" id="KW-0812">Transmembrane</keyword>